<dbReference type="EMBL" id="LT960614">
    <property type="protein sequence ID" value="SON53745.1"/>
    <property type="molecule type" value="Genomic_DNA"/>
</dbReference>
<evidence type="ECO:0000313" key="2">
    <source>
        <dbReference type="Proteomes" id="UP000223606"/>
    </source>
</evidence>
<keyword evidence="1" id="KW-0223">Dioxygenase</keyword>
<dbReference type="PANTHER" id="PTHR20883:SF49">
    <property type="entry name" value="PHYTANOYL-COA DIOXYGENASE"/>
    <property type="match status" value="1"/>
</dbReference>
<name>A0A2C9D2P2_9HYPH</name>
<dbReference type="AlphaFoldDB" id="A0A2C9D2P2"/>
<accession>A0A2C9D2P2</accession>
<dbReference type="KEGG" id="hdi:HDIA_0204"/>
<dbReference type="GO" id="GO:0005506">
    <property type="term" value="F:iron ion binding"/>
    <property type="evidence" value="ECO:0007669"/>
    <property type="project" value="UniProtKB-ARBA"/>
</dbReference>
<gene>
    <name evidence="1" type="ORF">HDIA_0204</name>
</gene>
<dbReference type="PANTHER" id="PTHR20883">
    <property type="entry name" value="PHYTANOYL-COA DIOXYGENASE DOMAIN CONTAINING 1"/>
    <property type="match status" value="1"/>
</dbReference>
<keyword evidence="1" id="KW-0560">Oxidoreductase</keyword>
<dbReference type="OrthoDB" id="2560571at2"/>
<dbReference type="Proteomes" id="UP000223606">
    <property type="component" value="Chromosome 1"/>
</dbReference>
<sequence>MANAETVIQDPTAILPSDDDIAAFQRDGAIVLRGVFSDWIAPLAAGMETLMAHPSPRERSYKPKDGGAPFFQDLCNWQDIPEFRDFVLGSPAGAIAAHLMGSKKGRFFHDHVLVKEPGNSMVTPWHQDMPYYCVGGAQSVSFWVPLDPVSRETTLECVAGTHVSGLDHRPERFDGTALYENDTRAPVPDVDGNRDAYTILGWALEPGDAVAFNFRTLHGAPANTSTRRRRVFSARWVGDDAVFIDRGGKGSPPFSHLTLKTGEPLEGPDFPVVYERA</sequence>
<dbReference type="RefSeq" id="WP_099553560.1">
    <property type="nucleotide sequence ID" value="NZ_LT960614.1"/>
</dbReference>
<dbReference type="Pfam" id="PF05721">
    <property type="entry name" value="PhyH"/>
    <property type="match status" value="1"/>
</dbReference>
<dbReference type="Gene3D" id="2.60.120.620">
    <property type="entry name" value="q2cbj1_9rhob like domain"/>
    <property type="match status" value="1"/>
</dbReference>
<reference evidence="2" key="1">
    <citation type="submission" date="2017-09" db="EMBL/GenBank/DDBJ databases">
        <title>Genome sequence of Nannocystis excedens DSM 71.</title>
        <authorList>
            <person name="Blom J."/>
        </authorList>
    </citation>
    <scope>NUCLEOTIDE SEQUENCE [LARGE SCALE GENOMIC DNA]</scope>
    <source>
        <strain evidence="2">type strain: E19</strain>
    </source>
</reference>
<evidence type="ECO:0000313" key="1">
    <source>
        <dbReference type="EMBL" id="SON53745.1"/>
    </source>
</evidence>
<protein>
    <submittedName>
        <fullName evidence="1">Phytanoyl-CoA dioxygenase (PhyH)</fullName>
    </submittedName>
</protein>
<dbReference type="SUPFAM" id="SSF51197">
    <property type="entry name" value="Clavaminate synthase-like"/>
    <property type="match status" value="1"/>
</dbReference>
<keyword evidence="2" id="KW-1185">Reference proteome</keyword>
<dbReference type="GO" id="GO:0016706">
    <property type="term" value="F:2-oxoglutarate-dependent dioxygenase activity"/>
    <property type="evidence" value="ECO:0007669"/>
    <property type="project" value="UniProtKB-ARBA"/>
</dbReference>
<dbReference type="InterPro" id="IPR008775">
    <property type="entry name" value="Phytyl_CoA_dOase-like"/>
</dbReference>
<organism evidence="1 2">
    <name type="scientific">Hartmannibacter diazotrophicus</name>
    <dbReference type="NCBI Taxonomy" id="1482074"/>
    <lineage>
        <taxon>Bacteria</taxon>
        <taxon>Pseudomonadati</taxon>
        <taxon>Pseudomonadota</taxon>
        <taxon>Alphaproteobacteria</taxon>
        <taxon>Hyphomicrobiales</taxon>
        <taxon>Pleomorphomonadaceae</taxon>
        <taxon>Hartmannibacter</taxon>
    </lineage>
</organism>
<proteinExistence type="predicted"/>